<evidence type="ECO:0000313" key="5">
    <source>
        <dbReference type="Proteomes" id="UP000032414"/>
    </source>
</evidence>
<evidence type="ECO:0000313" key="6">
    <source>
        <dbReference type="Proteomes" id="UP000182998"/>
    </source>
</evidence>
<dbReference type="EMBL" id="FMVN01000003">
    <property type="protein sequence ID" value="SCY07342.1"/>
    <property type="molecule type" value="Genomic_DNA"/>
</dbReference>
<sequence>MNKKLQKLAKINPLYLLLLVLPVPAFAATLEGVINNAVNFLQGSLARAVGVGAIIIGGYLCIWKHQFPKEYFTALLIGLGLIFGSSMIYTQLVR</sequence>
<dbReference type="Proteomes" id="UP000032414">
    <property type="component" value="Chromosome I"/>
</dbReference>
<dbReference type="PATRIC" id="fig|451.8.peg.777"/>
<organism evidence="3 5">
    <name type="scientific">Legionella micdadei</name>
    <name type="common">Tatlockia micdadei</name>
    <dbReference type="NCBI Taxonomy" id="451"/>
    <lineage>
        <taxon>Bacteria</taxon>
        <taxon>Pseudomonadati</taxon>
        <taxon>Pseudomonadota</taxon>
        <taxon>Gammaproteobacteria</taxon>
        <taxon>Legionellales</taxon>
        <taxon>Legionellaceae</taxon>
        <taxon>Legionella</taxon>
    </lineage>
</organism>
<dbReference type="AlphaFoldDB" id="A0A098GJP1"/>
<feature type="chain" id="PRO_5009750861" evidence="2">
    <location>
        <begin position="28"/>
        <end position="94"/>
    </location>
</feature>
<evidence type="ECO:0000313" key="4">
    <source>
        <dbReference type="EMBL" id="SCY07342.1"/>
    </source>
</evidence>
<evidence type="ECO:0000313" key="3">
    <source>
        <dbReference type="EMBL" id="CEG62207.1"/>
    </source>
</evidence>
<name>A0A098GJP1_LEGMI</name>
<keyword evidence="1" id="KW-0472">Membrane</keyword>
<dbReference type="Proteomes" id="UP000182998">
    <property type="component" value="Unassembled WGS sequence"/>
</dbReference>
<keyword evidence="1" id="KW-0812">Transmembrane</keyword>
<keyword evidence="2" id="KW-0732">Signal</keyword>
<reference evidence="5" key="2">
    <citation type="submission" date="2014-09" db="EMBL/GenBank/DDBJ databases">
        <authorList>
            <person name="Gomez-Valero L."/>
        </authorList>
    </citation>
    <scope>NUCLEOTIDE SEQUENCE [LARGE SCALE GENOMIC DNA]</scope>
    <source>
        <strain evidence="5">ATCC33218</strain>
    </source>
</reference>
<reference evidence="4 6" key="3">
    <citation type="submission" date="2016-10" db="EMBL/GenBank/DDBJ databases">
        <authorList>
            <person name="Varghese N."/>
            <person name="Submissions S."/>
        </authorList>
    </citation>
    <scope>NUCLEOTIDE SEQUENCE [LARGE SCALE GENOMIC DNA]</scope>
    <source>
        <strain evidence="4 6">ATCC 33218</strain>
    </source>
</reference>
<keyword evidence="6" id="KW-1185">Reference proteome</keyword>
<feature type="transmembrane region" description="Helical" evidence="1">
    <location>
        <begin position="43"/>
        <end position="62"/>
    </location>
</feature>
<gene>
    <name evidence="3" type="primary">lvhB</name>
    <name evidence="3" type="ORF">LMI_2975</name>
    <name evidence="4" type="ORF">SAMN02982997_00787</name>
</gene>
<dbReference type="Pfam" id="PF04956">
    <property type="entry name" value="TrbC"/>
    <property type="match status" value="1"/>
</dbReference>
<accession>A0A098GJP1</accession>
<protein>
    <submittedName>
        <fullName evidence="3">LvhB2 protein</fullName>
    </submittedName>
    <submittedName>
        <fullName evidence="4">Type IV secretion system protein VirB2</fullName>
    </submittedName>
</protein>
<keyword evidence="1" id="KW-1133">Transmembrane helix</keyword>
<feature type="signal peptide" evidence="2">
    <location>
        <begin position="1"/>
        <end position="27"/>
    </location>
</feature>
<dbReference type="HOGENOM" id="CLU_2385123_0_0_6"/>
<evidence type="ECO:0000256" key="1">
    <source>
        <dbReference type="SAM" id="Phobius"/>
    </source>
</evidence>
<feature type="transmembrane region" description="Helical" evidence="1">
    <location>
        <begin position="74"/>
        <end position="92"/>
    </location>
</feature>
<dbReference type="RefSeq" id="WP_045100303.1">
    <property type="nucleotide sequence ID" value="NZ_FMVN01000003.1"/>
</dbReference>
<proteinExistence type="predicted"/>
<evidence type="ECO:0000256" key="2">
    <source>
        <dbReference type="SAM" id="SignalP"/>
    </source>
</evidence>
<reference evidence="3" key="1">
    <citation type="submission" date="2014-09" db="EMBL/GenBank/DDBJ databases">
        <authorList>
            <person name="GOMEZ-VALERO Laura"/>
        </authorList>
    </citation>
    <scope>NUCLEOTIDE SEQUENCE</scope>
    <source>
        <strain evidence="3">ATCC33218</strain>
    </source>
</reference>
<dbReference type="EMBL" id="LN614830">
    <property type="protein sequence ID" value="CEG62207.1"/>
    <property type="molecule type" value="Genomic_DNA"/>
</dbReference>
<dbReference type="KEGG" id="tmc:LMI_2975"/>
<dbReference type="InterPro" id="IPR007039">
    <property type="entry name" value="TrbC/VirB2"/>
</dbReference>